<evidence type="ECO:0000313" key="2">
    <source>
        <dbReference type="EMBL" id="MDR6300155.1"/>
    </source>
</evidence>
<gene>
    <name evidence="2" type="ORF">GGR31_000771</name>
</gene>
<dbReference type="EMBL" id="JAVDQA010000001">
    <property type="protein sequence ID" value="MDR6300155.1"/>
    <property type="molecule type" value="Genomic_DNA"/>
</dbReference>
<comment type="caution">
    <text evidence="2">The sequence shown here is derived from an EMBL/GenBank/DDBJ whole genome shotgun (WGS) entry which is preliminary data.</text>
</comment>
<organism evidence="2 3">
    <name type="scientific">Mesonia maritima</name>
    <dbReference type="NCBI Taxonomy" id="1793873"/>
    <lineage>
        <taxon>Bacteria</taxon>
        <taxon>Pseudomonadati</taxon>
        <taxon>Bacteroidota</taxon>
        <taxon>Flavobacteriia</taxon>
        <taxon>Flavobacteriales</taxon>
        <taxon>Flavobacteriaceae</taxon>
        <taxon>Mesonia</taxon>
    </lineage>
</organism>
<reference evidence="2 3" key="1">
    <citation type="submission" date="2023-07" db="EMBL/GenBank/DDBJ databases">
        <title>Genomic Encyclopedia of Type Strains, Phase IV (KMG-IV): sequencing the most valuable type-strain genomes for metagenomic binning, comparative biology and taxonomic classification.</title>
        <authorList>
            <person name="Goeker M."/>
        </authorList>
    </citation>
    <scope>NUCLEOTIDE SEQUENCE [LARGE SCALE GENOMIC DNA]</scope>
    <source>
        <strain evidence="2 3">DSM 102814</strain>
    </source>
</reference>
<accession>A0ABU1K3G2</accession>
<evidence type="ECO:0000313" key="3">
    <source>
        <dbReference type="Proteomes" id="UP001257659"/>
    </source>
</evidence>
<protein>
    <submittedName>
        <fullName evidence="2">Uncharacterized protein</fullName>
    </submittedName>
</protein>
<dbReference type="Proteomes" id="UP001257659">
    <property type="component" value="Unassembled WGS sequence"/>
</dbReference>
<keyword evidence="3" id="KW-1185">Reference proteome</keyword>
<keyword evidence="1" id="KW-0732">Signal</keyword>
<evidence type="ECO:0000256" key="1">
    <source>
        <dbReference type="SAM" id="SignalP"/>
    </source>
</evidence>
<sequence>MKHLCFLIFFIAVQSFSQSFQGTPFSLSQQFNGNYDFTAIGNTLNPNDNVNNFGSLSCNINNSSSATLNLNPNQTVEAAYLYWSGSGPETGNETVQLNGNNVTSTLYFNF</sequence>
<name>A0ABU1K3G2_9FLAO</name>
<feature type="signal peptide" evidence="1">
    <location>
        <begin position="1"/>
        <end position="17"/>
    </location>
</feature>
<proteinExistence type="predicted"/>
<feature type="chain" id="PRO_5045920236" evidence="1">
    <location>
        <begin position="18"/>
        <end position="110"/>
    </location>
</feature>
<dbReference type="RefSeq" id="WP_309727059.1">
    <property type="nucleotide sequence ID" value="NZ_JAVDQA010000001.1"/>
</dbReference>